<keyword evidence="5 9" id="KW-0812">Transmembrane</keyword>
<dbReference type="PIRSF" id="PIRSF004669">
    <property type="entry name" value="FliQ"/>
    <property type="match status" value="1"/>
</dbReference>
<keyword evidence="11" id="KW-1185">Reference proteome</keyword>
<dbReference type="Pfam" id="PF01313">
    <property type="entry name" value="Bac_export_3"/>
    <property type="match status" value="1"/>
</dbReference>
<proteinExistence type="inferred from homology"/>
<dbReference type="PRINTS" id="PR00952">
    <property type="entry name" value="TYPE3IMQPROT"/>
</dbReference>
<name>A0A3N1VG91_9BACT</name>
<sequence>MTQEFVIGLARQALETMLLVSLPVLLTSLVVGVVISLFQAVTQIQEMTLTFVPKIVITFLSLLVFGAWMTGRMLSFTRMLLENIPYWIR</sequence>
<dbReference type="EMBL" id="RJVA01000010">
    <property type="protein sequence ID" value="ROR01885.1"/>
    <property type="molecule type" value="Genomic_DNA"/>
</dbReference>
<keyword evidence="8 9" id="KW-0975">Bacterial flagellum</keyword>
<dbReference type="InterPro" id="IPR006305">
    <property type="entry name" value="FliQ"/>
</dbReference>
<comment type="caution">
    <text evidence="10">The sequence shown here is derived from an EMBL/GenBank/DDBJ whole genome shotgun (WGS) entry which is preliminary data.</text>
</comment>
<organism evidence="10 11">
    <name type="scientific">Desulfosoma caldarium</name>
    <dbReference type="NCBI Taxonomy" id="610254"/>
    <lineage>
        <taxon>Bacteria</taxon>
        <taxon>Pseudomonadati</taxon>
        <taxon>Thermodesulfobacteriota</taxon>
        <taxon>Syntrophobacteria</taxon>
        <taxon>Syntrophobacterales</taxon>
        <taxon>Syntrophobacteraceae</taxon>
        <taxon>Desulfosoma</taxon>
    </lineage>
</organism>
<keyword evidence="10" id="KW-0969">Cilium</keyword>
<dbReference type="PANTHER" id="PTHR34040:SF2">
    <property type="entry name" value="FLAGELLAR BIOSYNTHETIC PROTEIN FLIQ"/>
    <property type="match status" value="1"/>
</dbReference>
<evidence type="ECO:0000313" key="11">
    <source>
        <dbReference type="Proteomes" id="UP000276223"/>
    </source>
</evidence>
<dbReference type="Proteomes" id="UP000276223">
    <property type="component" value="Unassembled WGS sequence"/>
</dbReference>
<evidence type="ECO:0000256" key="2">
    <source>
        <dbReference type="ARBA" id="ARBA00006156"/>
    </source>
</evidence>
<keyword evidence="10" id="KW-0282">Flagellum</keyword>
<dbReference type="AlphaFoldDB" id="A0A3N1VG91"/>
<keyword evidence="7 9" id="KW-0472">Membrane</keyword>
<dbReference type="NCBIfam" id="TIGR01402">
    <property type="entry name" value="fliQ"/>
    <property type="match status" value="1"/>
</dbReference>
<feature type="transmembrane region" description="Helical" evidence="9">
    <location>
        <begin position="18"/>
        <end position="39"/>
    </location>
</feature>
<evidence type="ECO:0000256" key="7">
    <source>
        <dbReference type="ARBA" id="ARBA00023136"/>
    </source>
</evidence>
<evidence type="ECO:0000256" key="4">
    <source>
        <dbReference type="ARBA" id="ARBA00022475"/>
    </source>
</evidence>
<reference evidence="10 11" key="1">
    <citation type="submission" date="2018-11" db="EMBL/GenBank/DDBJ databases">
        <title>Genomic Encyclopedia of Type Strains, Phase IV (KMG-IV): sequencing the most valuable type-strain genomes for metagenomic binning, comparative biology and taxonomic classification.</title>
        <authorList>
            <person name="Goeker M."/>
        </authorList>
    </citation>
    <scope>NUCLEOTIDE SEQUENCE [LARGE SCALE GENOMIC DNA]</scope>
    <source>
        <strain evidence="10 11">DSM 22027</strain>
    </source>
</reference>
<comment type="similarity">
    <text evidence="2 9">Belongs to the FliQ/MopD/SpaQ family.</text>
</comment>
<evidence type="ECO:0000313" key="10">
    <source>
        <dbReference type="EMBL" id="ROR01885.1"/>
    </source>
</evidence>
<dbReference type="PANTHER" id="PTHR34040">
    <property type="entry name" value="FLAGELLAR BIOSYNTHETIC PROTEIN FLIQ"/>
    <property type="match status" value="1"/>
</dbReference>
<evidence type="ECO:0000256" key="6">
    <source>
        <dbReference type="ARBA" id="ARBA00022989"/>
    </source>
</evidence>
<evidence type="ECO:0000256" key="1">
    <source>
        <dbReference type="ARBA" id="ARBA00004651"/>
    </source>
</evidence>
<dbReference type="GO" id="GO:0005886">
    <property type="term" value="C:plasma membrane"/>
    <property type="evidence" value="ECO:0007669"/>
    <property type="project" value="UniProtKB-SubCell"/>
</dbReference>
<keyword evidence="6 9" id="KW-1133">Transmembrane helix</keyword>
<dbReference type="GO" id="GO:0009425">
    <property type="term" value="C:bacterial-type flagellum basal body"/>
    <property type="evidence" value="ECO:0007669"/>
    <property type="project" value="UniProtKB-SubCell"/>
</dbReference>
<evidence type="ECO:0000256" key="3">
    <source>
        <dbReference type="ARBA" id="ARBA00021718"/>
    </source>
</evidence>
<evidence type="ECO:0000256" key="9">
    <source>
        <dbReference type="RuleBase" id="RU364090"/>
    </source>
</evidence>
<dbReference type="OrthoDB" id="9806440at2"/>
<evidence type="ECO:0000256" key="8">
    <source>
        <dbReference type="ARBA" id="ARBA00023143"/>
    </source>
</evidence>
<keyword evidence="4 9" id="KW-1003">Cell membrane</keyword>
<accession>A0A3N1VG91</accession>
<dbReference type="RefSeq" id="WP_123289570.1">
    <property type="nucleotide sequence ID" value="NZ_RJVA01000010.1"/>
</dbReference>
<dbReference type="GO" id="GO:0044780">
    <property type="term" value="P:bacterial-type flagellum assembly"/>
    <property type="evidence" value="ECO:0007669"/>
    <property type="project" value="InterPro"/>
</dbReference>
<evidence type="ECO:0000256" key="5">
    <source>
        <dbReference type="ARBA" id="ARBA00022692"/>
    </source>
</evidence>
<dbReference type="GO" id="GO:0009306">
    <property type="term" value="P:protein secretion"/>
    <property type="evidence" value="ECO:0007669"/>
    <property type="project" value="InterPro"/>
</dbReference>
<dbReference type="InterPro" id="IPR002191">
    <property type="entry name" value="Bac_export_3"/>
</dbReference>
<gene>
    <name evidence="9" type="primary">fliQ</name>
    <name evidence="10" type="ORF">EDC27_1079</name>
</gene>
<comment type="subcellular location">
    <subcellularLocation>
        <location evidence="1 9">Cell membrane</location>
        <topology evidence="1">Multi-pass membrane protein</topology>
    </subcellularLocation>
    <subcellularLocation>
        <location evidence="9">Bacterial flagellum basal body</location>
    </subcellularLocation>
</comment>
<feature type="transmembrane region" description="Helical" evidence="9">
    <location>
        <begin position="51"/>
        <end position="71"/>
    </location>
</feature>
<comment type="function">
    <text evidence="9">Role in flagellar biosynthesis.</text>
</comment>
<keyword evidence="10" id="KW-0966">Cell projection</keyword>
<protein>
    <recommendedName>
        <fullName evidence="3 9">Flagellar biosynthetic protein FliQ</fullName>
    </recommendedName>
</protein>